<gene>
    <name evidence="2" type="ORF">AHOG_22580</name>
</gene>
<dbReference type="SUPFAM" id="SSF53335">
    <property type="entry name" value="S-adenosyl-L-methionine-dependent methyltransferases"/>
    <property type="match status" value="1"/>
</dbReference>
<evidence type="ECO:0000313" key="3">
    <source>
        <dbReference type="Proteomes" id="UP000204221"/>
    </source>
</evidence>
<dbReference type="KEGG" id="ahg:AHOG_22580"/>
<reference evidence="2 3" key="1">
    <citation type="submission" date="2017-07" db="EMBL/GenBank/DDBJ databases">
        <title>Complete genome sequence of Actinoalloteichus hoggarensis DSM 45943, type strain of Actinoalloteichus hoggarensis.</title>
        <authorList>
            <person name="Ruckert C."/>
            <person name="Nouioui I."/>
            <person name="Willmese J."/>
            <person name="van Wezel G."/>
            <person name="Klenk H.-P."/>
            <person name="Kalinowski J."/>
            <person name="Zotchev S.B."/>
        </authorList>
    </citation>
    <scope>NUCLEOTIDE SEQUENCE [LARGE SCALE GENOMIC DNA]</scope>
    <source>
        <strain evidence="2 3">DSM 45943</strain>
    </source>
</reference>
<feature type="region of interest" description="Disordered" evidence="1">
    <location>
        <begin position="1"/>
        <end position="32"/>
    </location>
</feature>
<evidence type="ECO:0000256" key="1">
    <source>
        <dbReference type="SAM" id="MobiDB-lite"/>
    </source>
</evidence>
<dbReference type="EMBL" id="CP022521">
    <property type="protein sequence ID" value="ASO22129.1"/>
    <property type="molecule type" value="Genomic_DNA"/>
</dbReference>
<proteinExistence type="predicted"/>
<dbReference type="Pfam" id="PF13489">
    <property type="entry name" value="Methyltransf_23"/>
    <property type="match status" value="1"/>
</dbReference>
<dbReference type="InterPro" id="IPR029063">
    <property type="entry name" value="SAM-dependent_MTases_sf"/>
</dbReference>
<name>A0A221W9B7_9PSEU</name>
<dbReference type="Proteomes" id="UP000204221">
    <property type="component" value="Chromosome"/>
</dbReference>
<evidence type="ECO:0008006" key="4">
    <source>
        <dbReference type="Google" id="ProtNLM"/>
    </source>
</evidence>
<keyword evidence="3" id="KW-1185">Reference proteome</keyword>
<protein>
    <recommendedName>
        <fullName evidence="4">Trans-aconitate 2-methyltransferase</fullName>
    </recommendedName>
</protein>
<dbReference type="AlphaFoldDB" id="A0A221W9B7"/>
<dbReference type="CDD" id="cd02440">
    <property type="entry name" value="AdoMet_MTases"/>
    <property type="match status" value="1"/>
</dbReference>
<organism evidence="2 3">
    <name type="scientific">Actinoalloteichus hoggarensis</name>
    <dbReference type="NCBI Taxonomy" id="1470176"/>
    <lineage>
        <taxon>Bacteria</taxon>
        <taxon>Bacillati</taxon>
        <taxon>Actinomycetota</taxon>
        <taxon>Actinomycetes</taxon>
        <taxon>Pseudonocardiales</taxon>
        <taxon>Pseudonocardiaceae</taxon>
        <taxon>Actinoalloteichus</taxon>
    </lineage>
</organism>
<dbReference type="Gene3D" id="3.40.50.150">
    <property type="entry name" value="Vaccinia Virus protein VP39"/>
    <property type="match status" value="1"/>
</dbReference>
<accession>A0A221W9B7</accession>
<sequence>MRQQREQPEPAEIVVPSEPGATAGPSGAADPNDPAYERAFAAFLAHTDQKRRMWAHLESIVADLPRRDVLIDAGAGEGGTTAWLSGSFRRTIAIEPNAVLRDRLQTVCPTATVLPSRILETTPDTPGDLVLNSHVLYYIPRPEWPAVLARLASWISRRGELIVVLQNPDSGAMGMVRRLTGHRFDLTSAAEEFITGDAGGRWVVRVETSPARVRAPDLGTATSVAEFILGITPAAAHPDRAAVSQYVQEHFIAADGSYTIDCTQDFLRLRRP</sequence>
<evidence type="ECO:0000313" key="2">
    <source>
        <dbReference type="EMBL" id="ASO22129.1"/>
    </source>
</evidence>